<dbReference type="PANTHER" id="PTHR34218:SF4">
    <property type="entry name" value="ACYL-HOMOSERINE LACTONE ACYLASE QUIP"/>
    <property type="match status" value="1"/>
</dbReference>
<dbReference type="GO" id="GO:0008953">
    <property type="term" value="F:penicillin amidase activity"/>
    <property type="evidence" value="ECO:0007669"/>
    <property type="project" value="UniProtKB-EC"/>
</dbReference>
<evidence type="ECO:0000313" key="4">
    <source>
        <dbReference type="EMBL" id="MDR7363769.1"/>
    </source>
</evidence>
<proteinExistence type="inferred from homology"/>
<accession>A0ABU2BZE9</accession>
<keyword evidence="2 4" id="KW-0378">Hydrolase</keyword>
<gene>
    <name evidence="4" type="ORF">J2S63_003322</name>
</gene>
<keyword evidence="5" id="KW-1185">Reference proteome</keyword>
<sequence>MSPDEARPSPLPRRTWLGRPRWVRWSAYASLAVALLLVAGSVSAVRAVRASFPQTTGTLDLPGLDHEVRVLRDDAGVPQVYASTPHDLFLAQGFVQAQDRFYEMDVRRHLTAGRLSELFGSRTLDADKVVRALGWRRVAEREVAQLDRDTQAHLAAFSDGVNAYLADRSPGDIALEYTLLSLGGLDYSPEAWTPADSVSWLKAMAWDLRGDMQDEVDRALMSTRLDPAEIDELYPDYPYDRHATAIPGRAAGRPAPATTAGRVPALAALVRVRDALDHLPVAVGAGAEIGSNAWAVDGTHSATGEPLLANDPHLTTSLPGVWYQMGLHCEPYGDACPYDVSGFTFAGFPGVVIGHNRDIAWGMSNLRPDTTDLYLEGVDGDRYRRGARWVPFARRTETIRVAGEDAYTFTVRSTVHGPVLSDVGQTYATVGANAPDGGFGRPGSTAPDGPYAVSLAWTALRPSRTAASILALDRATDWESFREALRGFAAPAQNVVYADRAGHIGLQVAGRLPMRPRDVSGADAKPGWLPRLDWSRRTVPFDDLPSELDPADGLVVSANQPPLTPPTLPGLVTTNGYGYRSQRIRDVLEDLGTGGKVTADDLRALQLDSRNDFAAVLVPYLLRVGVGGPYYSAGPRLLEHWDHTQPRRSPAAAYYNAVWRQLLLLTFGDQLPASVPINGGERWFEVVRSILDQPRSHWWDDVRTDVVEDRDTVLREAMRAARDELTRLQSRRAARWTWGHQHRLELRDQTLGEWGNGLVRRLLDRGGWHVGGGPGTVDATGWDVREGFTVTAAPSMRMVVSLADLDDSSWVNLTGASGHAFSAHYTDQTDLWAAGRTRPWPFTPPAVRAAAEDVLVLRPARRD</sequence>
<name>A0ABU2BZE9_9ACTN</name>
<dbReference type="Gene3D" id="3.60.20.10">
    <property type="entry name" value="Glutamine Phosphoribosylpyrophosphate, subunit 1, domain 1"/>
    <property type="match status" value="1"/>
</dbReference>
<dbReference type="InterPro" id="IPR014395">
    <property type="entry name" value="Pen/GL7ACA/AHL_acylase"/>
</dbReference>
<dbReference type="InterPro" id="IPR023343">
    <property type="entry name" value="Penicillin_amidase_dom1"/>
</dbReference>
<evidence type="ECO:0000256" key="1">
    <source>
        <dbReference type="ARBA" id="ARBA00006586"/>
    </source>
</evidence>
<dbReference type="InterPro" id="IPR002692">
    <property type="entry name" value="S45"/>
</dbReference>
<evidence type="ECO:0000256" key="2">
    <source>
        <dbReference type="ARBA" id="ARBA00022801"/>
    </source>
</evidence>
<protein>
    <submittedName>
        <fullName evidence="4">Penicillin amidase</fullName>
        <ecNumber evidence="4">3.5.1.11</ecNumber>
    </submittedName>
</protein>
<organism evidence="4 5">
    <name type="scientific">Nocardioides marmoribigeumensis</name>
    <dbReference type="NCBI Taxonomy" id="433649"/>
    <lineage>
        <taxon>Bacteria</taxon>
        <taxon>Bacillati</taxon>
        <taxon>Actinomycetota</taxon>
        <taxon>Actinomycetes</taxon>
        <taxon>Propionibacteriales</taxon>
        <taxon>Nocardioidaceae</taxon>
        <taxon>Nocardioides</taxon>
    </lineage>
</organism>
<dbReference type="Gene3D" id="1.10.439.10">
    <property type="entry name" value="Penicillin Amidohydrolase, domain 1"/>
    <property type="match status" value="1"/>
</dbReference>
<dbReference type="InterPro" id="IPR043146">
    <property type="entry name" value="Penicillin_amidase_N_B-knob"/>
</dbReference>
<dbReference type="PANTHER" id="PTHR34218">
    <property type="entry name" value="PEPTIDASE S45 PENICILLIN AMIDASE"/>
    <property type="match status" value="1"/>
</dbReference>
<comment type="similarity">
    <text evidence="1">Belongs to the peptidase S45 family.</text>
</comment>
<keyword evidence="3" id="KW-0865">Zymogen</keyword>
<dbReference type="RefSeq" id="WP_310304561.1">
    <property type="nucleotide sequence ID" value="NZ_BAAAPS010000005.1"/>
</dbReference>
<dbReference type="Gene3D" id="1.10.1400.10">
    <property type="match status" value="1"/>
</dbReference>
<dbReference type="CDD" id="cd03747">
    <property type="entry name" value="Ntn_PGA_like"/>
    <property type="match status" value="1"/>
</dbReference>
<reference evidence="4 5" key="1">
    <citation type="submission" date="2023-07" db="EMBL/GenBank/DDBJ databases">
        <title>Sequencing the genomes of 1000 actinobacteria strains.</title>
        <authorList>
            <person name="Klenk H.-P."/>
        </authorList>
    </citation>
    <scope>NUCLEOTIDE SEQUENCE [LARGE SCALE GENOMIC DNA]</scope>
    <source>
        <strain evidence="4 5">DSM 19426</strain>
    </source>
</reference>
<dbReference type="InterPro" id="IPR043147">
    <property type="entry name" value="Penicillin_amidase_A-knob"/>
</dbReference>
<dbReference type="EC" id="3.5.1.11" evidence="4"/>
<dbReference type="InterPro" id="IPR029055">
    <property type="entry name" value="Ntn_hydrolases_N"/>
</dbReference>
<dbReference type="PIRSF" id="PIRSF001227">
    <property type="entry name" value="Pen_acylase"/>
    <property type="match status" value="1"/>
</dbReference>
<evidence type="ECO:0000313" key="5">
    <source>
        <dbReference type="Proteomes" id="UP001183648"/>
    </source>
</evidence>
<evidence type="ECO:0000256" key="3">
    <source>
        <dbReference type="ARBA" id="ARBA00023145"/>
    </source>
</evidence>
<dbReference type="EMBL" id="JAVDYG010000001">
    <property type="protein sequence ID" value="MDR7363769.1"/>
    <property type="molecule type" value="Genomic_DNA"/>
</dbReference>
<dbReference type="Gene3D" id="2.30.120.10">
    <property type="match status" value="1"/>
</dbReference>
<comment type="caution">
    <text evidence="4">The sequence shown here is derived from an EMBL/GenBank/DDBJ whole genome shotgun (WGS) entry which is preliminary data.</text>
</comment>
<dbReference type="Proteomes" id="UP001183648">
    <property type="component" value="Unassembled WGS sequence"/>
</dbReference>
<dbReference type="Pfam" id="PF01804">
    <property type="entry name" value="Penicil_amidase"/>
    <property type="match status" value="1"/>
</dbReference>
<dbReference type="SUPFAM" id="SSF56235">
    <property type="entry name" value="N-terminal nucleophile aminohydrolases (Ntn hydrolases)"/>
    <property type="match status" value="1"/>
</dbReference>